<evidence type="ECO:0000313" key="3">
    <source>
        <dbReference type="Proteomes" id="UP000182661"/>
    </source>
</evidence>
<organism evidence="2 3">
    <name type="scientific">Pararhizobium antarcticum</name>
    <dbReference type="NCBI Taxonomy" id="1798805"/>
    <lineage>
        <taxon>Bacteria</taxon>
        <taxon>Pseudomonadati</taxon>
        <taxon>Pseudomonadota</taxon>
        <taxon>Alphaproteobacteria</taxon>
        <taxon>Hyphomicrobiales</taxon>
        <taxon>Rhizobiaceae</taxon>
        <taxon>Rhizobium/Agrobacterium group</taxon>
        <taxon>Pararhizobium</taxon>
    </lineage>
</organism>
<gene>
    <name evidence="2" type="ORF">AX760_08260</name>
</gene>
<evidence type="ECO:0000313" key="2">
    <source>
        <dbReference type="EMBL" id="OJF90592.1"/>
    </source>
</evidence>
<keyword evidence="1" id="KW-0732">Signal</keyword>
<accession>A0A657LL06</accession>
<dbReference type="Proteomes" id="UP000182661">
    <property type="component" value="Unassembled WGS sequence"/>
</dbReference>
<dbReference type="RefSeq" id="WP_071835647.1">
    <property type="nucleotide sequence ID" value="NZ_LSRP01000140.1"/>
</dbReference>
<comment type="caution">
    <text evidence="2">The sequence shown here is derived from an EMBL/GenBank/DDBJ whole genome shotgun (WGS) entry which is preliminary data.</text>
</comment>
<feature type="signal peptide" evidence="1">
    <location>
        <begin position="1"/>
        <end position="19"/>
    </location>
</feature>
<dbReference type="EMBL" id="LSRP01000140">
    <property type="protein sequence ID" value="OJF90592.1"/>
    <property type="molecule type" value="Genomic_DNA"/>
</dbReference>
<reference evidence="2 3" key="1">
    <citation type="submission" date="2016-02" db="EMBL/GenBank/DDBJ databases">
        <title>Genome sequencing of a beta-galactosidase producing bacteria Rhizobium sp. 59.</title>
        <authorList>
            <person name="Wang D."/>
            <person name="Kot W."/>
            <person name="Qin Y."/>
            <person name="Hansen L."/>
            <person name="Naqvi K."/>
            <person name="Rensing C."/>
        </authorList>
    </citation>
    <scope>NUCLEOTIDE SEQUENCE [LARGE SCALE GENOMIC DNA]</scope>
    <source>
        <strain evidence="2 3">59</strain>
    </source>
</reference>
<name>A0A657LL06_9HYPH</name>
<keyword evidence="3" id="KW-1185">Reference proteome</keyword>
<dbReference type="AlphaFoldDB" id="A0A657LL06"/>
<feature type="chain" id="PRO_5025045863" evidence="1">
    <location>
        <begin position="20"/>
        <end position="90"/>
    </location>
</feature>
<evidence type="ECO:0000256" key="1">
    <source>
        <dbReference type="SAM" id="SignalP"/>
    </source>
</evidence>
<proteinExistence type="predicted"/>
<protein>
    <submittedName>
        <fullName evidence="2">Uncharacterized protein</fullName>
    </submittedName>
</protein>
<sequence length="90" mass="10312">MRKLIIASVVAIGAAISFAAPSNAGSLTLSFGGYSGGDVQFVDHYYGHKKKHYKKHYYKKTYYKPHCVFKKIKRYDSYGNLYYKTIKVCK</sequence>